<dbReference type="WBParaSite" id="ES5_v2.g6564.t1">
    <property type="protein sequence ID" value="ES5_v2.g6564.t1"/>
    <property type="gene ID" value="ES5_v2.g6564"/>
</dbReference>
<reference evidence="2" key="1">
    <citation type="submission" date="2022-11" db="UniProtKB">
        <authorList>
            <consortium name="WormBaseParasite"/>
        </authorList>
    </citation>
    <scope>IDENTIFICATION</scope>
</reference>
<name>A0AC34GQ78_9BILA</name>
<evidence type="ECO:0000313" key="1">
    <source>
        <dbReference type="Proteomes" id="UP000887579"/>
    </source>
</evidence>
<proteinExistence type="predicted"/>
<organism evidence="1 2">
    <name type="scientific">Panagrolaimus sp. ES5</name>
    <dbReference type="NCBI Taxonomy" id="591445"/>
    <lineage>
        <taxon>Eukaryota</taxon>
        <taxon>Metazoa</taxon>
        <taxon>Ecdysozoa</taxon>
        <taxon>Nematoda</taxon>
        <taxon>Chromadorea</taxon>
        <taxon>Rhabditida</taxon>
        <taxon>Tylenchina</taxon>
        <taxon>Panagrolaimomorpha</taxon>
        <taxon>Panagrolaimoidea</taxon>
        <taxon>Panagrolaimidae</taxon>
        <taxon>Panagrolaimus</taxon>
    </lineage>
</organism>
<sequence length="599" mass="70534">MTSSWSLKREYWKSDFENGLFKSPKRRKIDPEEILPEITRIEVKTEEKKPDKFIQKVVKTFLNPLGPQNLLRAHFAKSVNNFDPTALYNYQKVLKNTPEPQYFKEQTKDRDIFQRSATSTPKFVLKNKSGTSFNLLGSSQQFRPDRPSTPNFFAPNVRNHNQQLLNTPPKSHTFEEEKQNLLNESGFSKLFGKTSFSKKEQKSEMGNSFTSIFQRLRSSSSVSKDLESLEQYAEALRISHQRKLVPYDDTIVIDDDEDTVHDLTDLSFINDRPLPTRKSITKSVEVQPIPVDNEIVQRGLNNSRIYDIDSKRSEREFKHDRETILRQAERSKYEKNAVDYQQKRIHQEIEYEIKSRDYYGTENIVVDFPKGSESFPALPPEAIQLVERAWQRHANEDEIFVDTPAVKITRKDLKTLCGLDWLNDEVINFYLDLVVQRSKEDTSLPKVYAFQTFFYSNLSQKGYGAVKRWTRKVDVFSYDIWIVPVHLTHHWCMAIVDLQNQKIEYYDSMLGNNRQVFDILSSYIYGEMKDKKKQEICTDQWERNCRKDIPTQQNGSDCGMFACKFAEYASRRAPIDFNQKHMPYFRKRMVWEICQQKLM</sequence>
<evidence type="ECO:0000313" key="2">
    <source>
        <dbReference type="WBParaSite" id="ES5_v2.g6564.t1"/>
    </source>
</evidence>
<protein>
    <submittedName>
        <fullName evidence="2">Ubiquitin-like protease family profile domain-containing protein</fullName>
    </submittedName>
</protein>
<dbReference type="Proteomes" id="UP000887579">
    <property type="component" value="Unplaced"/>
</dbReference>
<accession>A0AC34GQ78</accession>